<name>A0A437A0K6_ARTFL</name>
<keyword evidence="2" id="KW-1185">Reference proteome</keyword>
<comment type="caution">
    <text evidence="1">The sequence shown here is derived from an EMBL/GenBank/DDBJ whole genome shotgun (WGS) entry which is preliminary data.</text>
</comment>
<gene>
    <name evidence="1" type="ORF">DFL_006484</name>
</gene>
<dbReference type="GeneID" id="93588795"/>
<protein>
    <submittedName>
        <fullName evidence="1">Uncharacterized protein</fullName>
    </submittedName>
</protein>
<dbReference type="VEuPathDB" id="FungiDB:DFL_006484"/>
<accession>A0A437A0K6</accession>
<proteinExistence type="predicted"/>
<reference evidence="1 2" key="1">
    <citation type="submission" date="2019-01" db="EMBL/GenBank/DDBJ databases">
        <title>Intercellular communication is required for trap formation in the nematode-trapping fungus Duddingtonia flagrans.</title>
        <authorList>
            <person name="Youssar L."/>
            <person name="Wernet V."/>
            <person name="Hensel N."/>
            <person name="Hildebrandt H.-G."/>
            <person name="Fischer R."/>
        </authorList>
    </citation>
    <scope>NUCLEOTIDE SEQUENCE [LARGE SCALE GENOMIC DNA]</scope>
    <source>
        <strain evidence="1 2">CBS H-5679</strain>
    </source>
</reference>
<organism evidence="1 2">
    <name type="scientific">Arthrobotrys flagrans</name>
    <name type="common">Nematode-trapping fungus</name>
    <name type="synonym">Trichothecium flagrans</name>
    <dbReference type="NCBI Taxonomy" id="97331"/>
    <lineage>
        <taxon>Eukaryota</taxon>
        <taxon>Fungi</taxon>
        <taxon>Dikarya</taxon>
        <taxon>Ascomycota</taxon>
        <taxon>Pezizomycotina</taxon>
        <taxon>Orbiliomycetes</taxon>
        <taxon>Orbiliales</taxon>
        <taxon>Orbiliaceae</taxon>
        <taxon>Arthrobotrys</taxon>
    </lineage>
</organism>
<dbReference type="EMBL" id="SAEB01000007">
    <property type="protein sequence ID" value="RVD84758.1"/>
    <property type="molecule type" value="Genomic_DNA"/>
</dbReference>
<dbReference type="Proteomes" id="UP000283090">
    <property type="component" value="Unassembled WGS sequence"/>
</dbReference>
<dbReference type="OrthoDB" id="10531080at2759"/>
<dbReference type="AlphaFoldDB" id="A0A437A0K6"/>
<dbReference type="RefSeq" id="XP_067490302.1">
    <property type="nucleotide sequence ID" value="XM_067635920.1"/>
</dbReference>
<evidence type="ECO:0000313" key="2">
    <source>
        <dbReference type="Proteomes" id="UP000283090"/>
    </source>
</evidence>
<evidence type="ECO:0000313" key="1">
    <source>
        <dbReference type="EMBL" id="RVD84758.1"/>
    </source>
</evidence>
<sequence>MLSQSSLAAAAASDAECEKAVFENPFSPISTSVAEDMPFSKRVKLSEIKHNMGIENIPSNDDSSDLSCSTLSAPEEFDAVPAIVNATEYVKEHLQPSVLCHDTELSLQSSEPLHRLSTNTLESLAQDLKFSFWKFDSIKTSGSLLVFGNDDSAPLSDVAGPLGSRSRIEGIVTTPQTFNRSPVSWKVASAENDCFVFLETVRGVPPETFMWTDDQHGAQINPTNWISSTPKRKGVYHYSSQLPVADRFFQVLPNYVCGDSKKSAACMLVQRKGYKRPGHCTDAETKGQKRSRPI</sequence>